<dbReference type="EMBL" id="JACPRF010000306">
    <property type="protein sequence ID" value="MBI2877227.1"/>
    <property type="molecule type" value="Genomic_DNA"/>
</dbReference>
<keyword evidence="1" id="KW-0805">Transcription regulation</keyword>
<evidence type="ECO:0000256" key="1">
    <source>
        <dbReference type="ARBA" id="ARBA00023015"/>
    </source>
</evidence>
<dbReference type="InterPro" id="IPR001845">
    <property type="entry name" value="HTH_ArsR_DNA-bd_dom"/>
</dbReference>
<reference evidence="6" key="1">
    <citation type="submission" date="2020-07" db="EMBL/GenBank/DDBJ databases">
        <title>Huge and variable diversity of episymbiotic CPR bacteria and DPANN archaea in groundwater ecosystems.</title>
        <authorList>
            <person name="He C.Y."/>
            <person name="Keren R."/>
            <person name="Whittaker M."/>
            <person name="Farag I.F."/>
            <person name="Doudna J."/>
            <person name="Cate J.H.D."/>
            <person name="Banfield J.F."/>
        </authorList>
    </citation>
    <scope>NUCLEOTIDE SEQUENCE</scope>
    <source>
        <strain evidence="6">NC_groundwater_672_Ag_B-0.1um_62_36</strain>
    </source>
</reference>
<dbReference type="CDD" id="cd00090">
    <property type="entry name" value="HTH_ARSR"/>
    <property type="match status" value="1"/>
</dbReference>
<comment type="caution">
    <text evidence="6">The sequence shown here is derived from an EMBL/GenBank/DDBJ whole genome shotgun (WGS) entry which is preliminary data.</text>
</comment>
<evidence type="ECO:0000313" key="7">
    <source>
        <dbReference type="Proteomes" id="UP000769766"/>
    </source>
</evidence>
<dbReference type="PANTHER" id="PTHR33154">
    <property type="entry name" value="TRANSCRIPTIONAL REGULATOR, ARSR FAMILY"/>
    <property type="match status" value="1"/>
</dbReference>
<dbReference type="PRINTS" id="PR00778">
    <property type="entry name" value="HTHARSR"/>
</dbReference>
<name>A0A932FXC4_UNCTE</name>
<feature type="domain" description="HTH arsR-type" evidence="5">
    <location>
        <begin position="1"/>
        <end position="90"/>
    </location>
</feature>
<dbReference type="Proteomes" id="UP000769766">
    <property type="component" value="Unassembled WGS sequence"/>
</dbReference>
<gene>
    <name evidence="6" type="ORF">HYY20_10125</name>
</gene>
<evidence type="ECO:0000256" key="2">
    <source>
        <dbReference type="ARBA" id="ARBA00023125"/>
    </source>
</evidence>
<evidence type="ECO:0000259" key="5">
    <source>
        <dbReference type="PROSITE" id="PS50987"/>
    </source>
</evidence>
<evidence type="ECO:0000256" key="4">
    <source>
        <dbReference type="SAM" id="MobiDB-lite"/>
    </source>
</evidence>
<evidence type="ECO:0000313" key="6">
    <source>
        <dbReference type="EMBL" id="MBI2877227.1"/>
    </source>
</evidence>
<dbReference type="Pfam" id="PF01022">
    <property type="entry name" value="HTH_5"/>
    <property type="match status" value="1"/>
</dbReference>
<dbReference type="InterPro" id="IPR011991">
    <property type="entry name" value="ArsR-like_HTH"/>
</dbReference>
<accession>A0A932FXC4</accession>
<dbReference type="InterPro" id="IPR051081">
    <property type="entry name" value="HTH_MetalResp_TranReg"/>
</dbReference>
<keyword evidence="3" id="KW-0804">Transcription</keyword>
<organism evidence="6 7">
    <name type="scientific">Tectimicrobiota bacterium</name>
    <dbReference type="NCBI Taxonomy" id="2528274"/>
    <lineage>
        <taxon>Bacteria</taxon>
        <taxon>Pseudomonadati</taxon>
        <taxon>Nitrospinota/Tectimicrobiota group</taxon>
        <taxon>Candidatus Tectimicrobiota</taxon>
    </lineage>
</organism>
<evidence type="ECO:0000256" key="3">
    <source>
        <dbReference type="ARBA" id="ARBA00023163"/>
    </source>
</evidence>
<protein>
    <submittedName>
        <fullName evidence="6">Metalloregulator ArsR/SmtB family transcription factor</fullName>
    </submittedName>
</protein>
<sequence length="132" mass="15118">MRDLITLFKALSDGTRIRIIKLLEGGELCVCHLMEVLQMNQSRISRHMGILKSAGLVNDRREGRWVYYSLSEEALNPYGPEMIRCLRGWLNEEVPVASDRRRLSKQLEKINGNRPAPLELAAPEDENGSRRT</sequence>
<dbReference type="SUPFAM" id="SSF46785">
    <property type="entry name" value="Winged helix' DNA-binding domain"/>
    <property type="match status" value="1"/>
</dbReference>
<dbReference type="GO" id="GO:0003700">
    <property type="term" value="F:DNA-binding transcription factor activity"/>
    <property type="evidence" value="ECO:0007669"/>
    <property type="project" value="InterPro"/>
</dbReference>
<dbReference type="Gene3D" id="1.10.10.10">
    <property type="entry name" value="Winged helix-like DNA-binding domain superfamily/Winged helix DNA-binding domain"/>
    <property type="match status" value="1"/>
</dbReference>
<dbReference type="SMART" id="SM00418">
    <property type="entry name" value="HTH_ARSR"/>
    <property type="match status" value="1"/>
</dbReference>
<dbReference type="PROSITE" id="PS50987">
    <property type="entry name" value="HTH_ARSR_2"/>
    <property type="match status" value="1"/>
</dbReference>
<dbReference type="NCBIfam" id="NF033788">
    <property type="entry name" value="HTH_metalloreg"/>
    <property type="match status" value="1"/>
</dbReference>
<dbReference type="InterPro" id="IPR036390">
    <property type="entry name" value="WH_DNA-bd_sf"/>
</dbReference>
<dbReference type="PANTHER" id="PTHR33154:SF18">
    <property type="entry name" value="ARSENICAL RESISTANCE OPERON REPRESSOR"/>
    <property type="match status" value="1"/>
</dbReference>
<dbReference type="GO" id="GO:0003677">
    <property type="term" value="F:DNA binding"/>
    <property type="evidence" value="ECO:0007669"/>
    <property type="project" value="UniProtKB-KW"/>
</dbReference>
<keyword evidence="2" id="KW-0238">DNA-binding</keyword>
<proteinExistence type="predicted"/>
<feature type="region of interest" description="Disordered" evidence="4">
    <location>
        <begin position="107"/>
        <end position="132"/>
    </location>
</feature>
<dbReference type="AlphaFoldDB" id="A0A932FXC4"/>
<dbReference type="InterPro" id="IPR036388">
    <property type="entry name" value="WH-like_DNA-bd_sf"/>
</dbReference>